<feature type="region of interest" description="Disordered" evidence="6">
    <location>
        <begin position="878"/>
        <end position="941"/>
    </location>
</feature>
<dbReference type="PANTHER" id="PTHR32086:SF0">
    <property type="entry name" value="FANCONI ANEMIA GROUP D2 PROTEIN"/>
    <property type="match status" value="1"/>
</dbReference>
<sequence>MYKRRIKRTVSASPVAIRTQNVKSSNELDTSAKKLDLGVVSEPDIENVNVPKERRADHPLPVSRQKSCNAVLQTEVSQSSGTKARNMRFATQDKQQVPYFEKVLSSCGFNLRDSEAYVLSEDQTIFIQVLKNKLEKNSSFPLNVTGSNGFIPTLEEFFNDPENLKKSLQLTKSPESSHVWRNSQDSLMHLLLSVDFLQKRLVEFLCEKLVELVCSNEREAESANYPWTQMILRQFKFLDHIVDPDAFLSMLFDVLSSVPEKGDVLYCLPDIILDSQHEETAKKLSELLLWDCEMSPVTPSILDALTNLTLTPELQKSVSENVMKCLGSVQLDYLPNVVRFLVTVTNSDEMPKIVSSFRQHLDFTSPLLSLAGNSNTKGSTSVENCELLTVEVLKLSVMSFRAMAEAWLNAIKGVHSASKHKPLDLIMLLVLHANVPVAQSTVQALFKSKARLGIFREKLLVSTFSTMLVVIKEYRSALMEILFVLLKSPDPAVVDHASCWYKLCLLHLPSWQAQAVVQRLLIHVGTGSAGTMRAALSVLTTLAMENLSTLLPHQWLLLNLLDKVPDVDVSVVEMIMEMLCRVAFGSETHSGSAMDDNILMLARKQLASWSPEVRKKGVIGAILAAKHMASKETGKDSVVGDNIKQAIELMEWVTTSTEYFPDATGLFLDKLSSVLCSVEVLNDSFLSWITDYIGQSFEEKYVVPRKGLTFEEDLKLMFNLDEPEEDDDDVCIPIAQLVDRDCLTKRSQYPPIVVMPASLRLVRCVKYLACEGNLGDIAALLTCPVLMPCIVEQEDGLDFSCPQEQNFLLDCIFHCVNWFRELISAFAYQKNAELRRCVLLRLQSLVDLQKKLAKWLTHAIDYVPPPCQFFASAKPPKLSKVKMSTKKKGKKRKRKSKKGKKKPRTSDASENAEGEEVAEDENEEEVEGNDDEDDENDVSLKETPIIQSSSIDLIDYRGFLRELDVDVVILLTEQLDLSPAEGTTIKGLTPPVLLFLLQDLTSKVEYLLAPEAKRYSALKTAACKPVGFANLETFAPRSFARNTIKLLPALTDKLEAIAGYCQALLDKSDNIRDAPSMFPEGSSDIKSCYSYILRILAGLFHWSGFESKVNTDSLRDALKLLVVRDNKQAAENNRVQGLLVDAATYITSYVERTLVLSAACSLVKLLTAFCHLVDGSVDETMHKQIENACKTFLGQRWYNFKGSEEKGAEFNHHVDTLVKSYFSNMINKLETVSDLVAVVYQEVETCVKLGTKDWSLDTFPTVTKSNFTLLYRALCLALVQGLEDTLEGCANDGARFKAWESAIESLRGLMMIARSQNTRSNLVAFVKNALRLLRTFLKRGLPMFIQHFRSRTNQVTSVLSTLQKSTRFLNSICYHSKSTKDATLTSLVPALRFVLEQIVVSVRTMLAKNDCRDAFWIGILKNRNLKGEEVLSQESEPAAEEEQEEQELPSDDDSDVDVDLANAAENEDDQNDATSSISEVF</sequence>
<evidence type="ECO:0000313" key="7">
    <source>
        <dbReference type="EMBL" id="KAK7793871.1"/>
    </source>
</evidence>
<keyword evidence="8" id="KW-1185">Reference proteome</keyword>
<comment type="caution">
    <text evidence="7">The sequence shown here is derived from an EMBL/GenBank/DDBJ whole genome shotgun (WGS) entry which is preliminary data.</text>
</comment>
<dbReference type="Pfam" id="PF14631">
    <property type="entry name" value="FancD2"/>
    <property type="match status" value="1"/>
</dbReference>
<evidence type="ECO:0000256" key="1">
    <source>
        <dbReference type="ARBA" id="ARBA00004123"/>
    </source>
</evidence>
<dbReference type="GO" id="GO:0005634">
    <property type="term" value="C:nucleus"/>
    <property type="evidence" value="ECO:0007669"/>
    <property type="project" value="UniProtKB-SubCell"/>
</dbReference>
<comment type="similarity">
    <text evidence="5">Belongs to the Fanconi anemia protein FANCD2 family.</text>
</comment>
<protein>
    <recommendedName>
        <fullName evidence="9">Fanconi anemia group D2 protein</fullName>
    </recommendedName>
</protein>
<proteinExistence type="inferred from homology"/>
<comment type="subcellular location">
    <subcellularLocation>
        <location evidence="1">Nucleus</location>
    </subcellularLocation>
</comment>
<reference evidence="7 8" key="1">
    <citation type="submission" date="2024-03" db="EMBL/GenBank/DDBJ databases">
        <title>The genome assembly and annotation of the cricket Gryllus longicercus Weissman &amp; Gray.</title>
        <authorList>
            <person name="Szrajer S."/>
            <person name="Gray D."/>
            <person name="Ylla G."/>
        </authorList>
    </citation>
    <scope>NUCLEOTIDE SEQUENCE [LARGE SCALE GENOMIC DNA]</scope>
    <source>
        <strain evidence="7">DAG 2021-001</strain>
        <tissue evidence="7">Whole body minus gut</tissue>
    </source>
</reference>
<evidence type="ECO:0008006" key="9">
    <source>
        <dbReference type="Google" id="ProtNLM"/>
    </source>
</evidence>
<feature type="region of interest" description="Disordered" evidence="6">
    <location>
        <begin position="1430"/>
        <end position="1481"/>
    </location>
</feature>
<dbReference type="PANTHER" id="PTHR32086">
    <property type="entry name" value="FANCONI ANEMIA GROUP D2 PROTEIN"/>
    <property type="match status" value="1"/>
</dbReference>
<feature type="compositionally biased region" description="Acidic residues" evidence="6">
    <location>
        <begin position="1437"/>
        <end position="1458"/>
    </location>
</feature>
<dbReference type="GO" id="GO:0000793">
    <property type="term" value="C:condensed chromosome"/>
    <property type="evidence" value="ECO:0007669"/>
    <property type="project" value="TreeGrafter"/>
</dbReference>
<evidence type="ECO:0000313" key="8">
    <source>
        <dbReference type="Proteomes" id="UP001378592"/>
    </source>
</evidence>
<dbReference type="GO" id="GO:0036297">
    <property type="term" value="P:interstrand cross-link repair"/>
    <property type="evidence" value="ECO:0007669"/>
    <property type="project" value="TreeGrafter"/>
</dbReference>
<dbReference type="GO" id="GO:0007129">
    <property type="term" value="P:homologous chromosome pairing at meiosis"/>
    <property type="evidence" value="ECO:0007669"/>
    <property type="project" value="TreeGrafter"/>
</dbReference>
<dbReference type="InterPro" id="IPR029448">
    <property type="entry name" value="FANCD2"/>
</dbReference>
<dbReference type="EMBL" id="JAZDUA010000358">
    <property type="protein sequence ID" value="KAK7793871.1"/>
    <property type="molecule type" value="Genomic_DNA"/>
</dbReference>
<dbReference type="GO" id="GO:0031573">
    <property type="term" value="P:mitotic intra-S DNA damage checkpoint signaling"/>
    <property type="evidence" value="ECO:0007669"/>
    <property type="project" value="TreeGrafter"/>
</dbReference>
<dbReference type="SUPFAM" id="SSF48371">
    <property type="entry name" value="ARM repeat"/>
    <property type="match status" value="1"/>
</dbReference>
<dbReference type="Proteomes" id="UP001378592">
    <property type="component" value="Unassembled WGS sequence"/>
</dbReference>
<feature type="compositionally biased region" description="Acidic residues" evidence="6">
    <location>
        <begin position="910"/>
        <end position="937"/>
    </location>
</feature>
<name>A0AAN9VFH8_9ORTH</name>
<gene>
    <name evidence="7" type="ORF">R5R35_014151</name>
</gene>
<dbReference type="GO" id="GO:0070182">
    <property type="term" value="F:DNA polymerase binding"/>
    <property type="evidence" value="ECO:0007669"/>
    <property type="project" value="TreeGrafter"/>
</dbReference>
<feature type="compositionally biased region" description="Polar residues" evidence="6">
    <location>
        <begin position="1472"/>
        <end position="1481"/>
    </location>
</feature>
<keyword evidence="3" id="KW-0832">Ubl conjugation</keyword>
<evidence type="ECO:0000256" key="6">
    <source>
        <dbReference type="SAM" id="MobiDB-lite"/>
    </source>
</evidence>
<organism evidence="7 8">
    <name type="scientific">Gryllus longicercus</name>
    <dbReference type="NCBI Taxonomy" id="2509291"/>
    <lineage>
        <taxon>Eukaryota</taxon>
        <taxon>Metazoa</taxon>
        <taxon>Ecdysozoa</taxon>
        <taxon>Arthropoda</taxon>
        <taxon>Hexapoda</taxon>
        <taxon>Insecta</taxon>
        <taxon>Pterygota</taxon>
        <taxon>Neoptera</taxon>
        <taxon>Polyneoptera</taxon>
        <taxon>Orthoptera</taxon>
        <taxon>Ensifera</taxon>
        <taxon>Gryllidea</taxon>
        <taxon>Grylloidea</taxon>
        <taxon>Gryllidae</taxon>
        <taxon>Gryllinae</taxon>
        <taxon>Gryllus</taxon>
    </lineage>
</organism>
<feature type="compositionally biased region" description="Basic residues" evidence="6">
    <location>
        <begin position="878"/>
        <end position="903"/>
    </location>
</feature>
<accession>A0AAN9VFH8</accession>
<evidence type="ECO:0000256" key="5">
    <source>
        <dbReference type="ARBA" id="ARBA00093456"/>
    </source>
</evidence>
<dbReference type="GO" id="GO:1990918">
    <property type="term" value="P:double-strand break repair involved in meiotic recombination"/>
    <property type="evidence" value="ECO:0007669"/>
    <property type="project" value="TreeGrafter"/>
</dbReference>
<evidence type="ECO:0000256" key="3">
    <source>
        <dbReference type="ARBA" id="ARBA00022843"/>
    </source>
</evidence>
<keyword evidence="2" id="KW-1017">Isopeptide bond</keyword>
<keyword evidence="4" id="KW-0539">Nucleus</keyword>
<evidence type="ECO:0000256" key="2">
    <source>
        <dbReference type="ARBA" id="ARBA00022499"/>
    </source>
</evidence>
<dbReference type="InterPro" id="IPR016024">
    <property type="entry name" value="ARM-type_fold"/>
</dbReference>
<evidence type="ECO:0000256" key="4">
    <source>
        <dbReference type="ARBA" id="ARBA00023242"/>
    </source>
</evidence>